<protein>
    <submittedName>
        <fullName evidence="2">Uncharacterized protein</fullName>
    </submittedName>
</protein>
<feature type="compositionally biased region" description="Basic and acidic residues" evidence="1">
    <location>
        <begin position="49"/>
        <end position="60"/>
    </location>
</feature>
<dbReference type="EMBL" id="JAJSOF020000033">
    <property type="protein sequence ID" value="KAJ4429525.1"/>
    <property type="molecule type" value="Genomic_DNA"/>
</dbReference>
<evidence type="ECO:0000256" key="1">
    <source>
        <dbReference type="SAM" id="MobiDB-lite"/>
    </source>
</evidence>
<sequence>MAGVCEGTNEPPGSLKANNQATKRNIEGGGFGPVLWIQFGVAQWSERLVRRTKDPEDGRASRRKLGSKSPTHWLRTREELFYIRRRESLKSYDAEIDRGEEKELARSLAEKKLPTEGYTERIGEREKSSGQKKISDDRRH</sequence>
<gene>
    <name evidence="2" type="ORF">ANN_21694</name>
</gene>
<reference evidence="2 3" key="1">
    <citation type="journal article" date="2022" name="Allergy">
        <title>Genome assembly and annotation of Periplaneta americana reveal a comprehensive cockroach allergen profile.</title>
        <authorList>
            <person name="Wang L."/>
            <person name="Xiong Q."/>
            <person name="Saelim N."/>
            <person name="Wang L."/>
            <person name="Nong W."/>
            <person name="Wan A.T."/>
            <person name="Shi M."/>
            <person name="Liu X."/>
            <person name="Cao Q."/>
            <person name="Hui J.H.L."/>
            <person name="Sookrung N."/>
            <person name="Leung T.F."/>
            <person name="Tungtrongchitr A."/>
            <person name="Tsui S.K.W."/>
        </authorList>
    </citation>
    <scope>NUCLEOTIDE SEQUENCE [LARGE SCALE GENOMIC DNA]</scope>
    <source>
        <strain evidence="2">PWHHKU_190912</strain>
    </source>
</reference>
<proteinExistence type="predicted"/>
<dbReference type="Proteomes" id="UP001148838">
    <property type="component" value="Unassembled WGS sequence"/>
</dbReference>
<feature type="region of interest" description="Disordered" evidence="1">
    <location>
        <begin position="49"/>
        <end position="69"/>
    </location>
</feature>
<evidence type="ECO:0000313" key="3">
    <source>
        <dbReference type="Proteomes" id="UP001148838"/>
    </source>
</evidence>
<feature type="region of interest" description="Disordered" evidence="1">
    <location>
        <begin position="94"/>
        <end position="140"/>
    </location>
</feature>
<feature type="region of interest" description="Disordered" evidence="1">
    <location>
        <begin position="1"/>
        <end position="20"/>
    </location>
</feature>
<accession>A0ABQ8S6Z1</accession>
<evidence type="ECO:0000313" key="2">
    <source>
        <dbReference type="EMBL" id="KAJ4429525.1"/>
    </source>
</evidence>
<organism evidence="2 3">
    <name type="scientific">Periplaneta americana</name>
    <name type="common">American cockroach</name>
    <name type="synonym">Blatta americana</name>
    <dbReference type="NCBI Taxonomy" id="6978"/>
    <lineage>
        <taxon>Eukaryota</taxon>
        <taxon>Metazoa</taxon>
        <taxon>Ecdysozoa</taxon>
        <taxon>Arthropoda</taxon>
        <taxon>Hexapoda</taxon>
        <taxon>Insecta</taxon>
        <taxon>Pterygota</taxon>
        <taxon>Neoptera</taxon>
        <taxon>Polyneoptera</taxon>
        <taxon>Dictyoptera</taxon>
        <taxon>Blattodea</taxon>
        <taxon>Blattoidea</taxon>
        <taxon>Blattidae</taxon>
        <taxon>Blattinae</taxon>
        <taxon>Periplaneta</taxon>
    </lineage>
</organism>
<comment type="caution">
    <text evidence="2">The sequence shown here is derived from an EMBL/GenBank/DDBJ whole genome shotgun (WGS) entry which is preliminary data.</text>
</comment>
<name>A0ABQ8S6Z1_PERAM</name>
<keyword evidence="3" id="KW-1185">Reference proteome</keyword>